<name>A0A7J8FIT0_ROUAE</name>
<organism evidence="1 2">
    <name type="scientific">Rousettus aegyptiacus</name>
    <name type="common">Egyptian fruit bat</name>
    <name type="synonym">Pteropus aegyptiacus</name>
    <dbReference type="NCBI Taxonomy" id="9407"/>
    <lineage>
        <taxon>Eukaryota</taxon>
        <taxon>Metazoa</taxon>
        <taxon>Chordata</taxon>
        <taxon>Craniata</taxon>
        <taxon>Vertebrata</taxon>
        <taxon>Euteleostomi</taxon>
        <taxon>Mammalia</taxon>
        <taxon>Eutheria</taxon>
        <taxon>Laurasiatheria</taxon>
        <taxon>Chiroptera</taxon>
        <taxon>Yinpterochiroptera</taxon>
        <taxon>Pteropodoidea</taxon>
        <taxon>Pteropodidae</taxon>
        <taxon>Rousettinae</taxon>
        <taxon>Rousettus</taxon>
    </lineage>
</organism>
<evidence type="ECO:0000313" key="1">
    <source>
        <dbReference type="EMBL" id="KAF6447461.1"/>
    </source>
</evidence>
<evidence type="ECO:0000313" key="2">
    <source>
        <dbReference type="Proteomes" id="UP000593571"/>
    </source>
</evidence>
<gene>
    <name evidence="1" type="ORF">HJG63_011922</name>
</gene>
<reference evidence="1 2" key="1">
    <citation type="journal article" date="2020" name="Nature">
        <title>Six reference-quality genomes reveal evolution of bat adaptations.</title>
        <authorList>
            <person name="Jebb D."/>
            <person name="Huang Z."/>
            <person name="Pippel M."/>
            <person name="Hughes G.M."/>
            <person name="Lavrichenko K."/>
            <person name="Devanna P."/>
            <person name="Winkler S."/>
            <person name="Jermiin L.S."/>
            <person name="Skirmuntt E.C."/>
            <person name="Katzourakis A."/>
            <person name="Burkitt-Gray L."/>
            <person name="Ray D.A."/>
            <person name="Sullivan K.A.M."/>
            <person name="Roscito J.G."/>
            <person name="Kirilenko B.M."/>
            <person name="Davalos L.M."/>
            <person name="Corthals A.P."/>
            <person name="Power M.L."/>
            <person name="Jones G."/>
            <person name="Ransome R.D."/>
            <person name="Dechmann D.K.N."/>
            <person name="Locatelli A.G."/>
            <person name="Puechmaille S.J."/>
            <person name="Fedrigo O."/>
            <person name="Jarvis E.D."/>
            <person name="Hiller M."/>
            <person name="Vernes S.C."/>
            <person name="Myers E.W."/>
            <person name="Teeling E.C."/>
        </authorList>
    </citation>
    <scope>NUCLEOTIDE SEQUENCE [LARGE SCALE GENOMIC DNA]</scope>
    <source>
        <strain evidence="1">MRouAeg1</strain>
        <tissue evidence="1">Muscle</tissue>
    </source>
</reference>
<dbReference type="EMBL" id="JACASE010000007">
    <property type="protein sequence ID" value="KAF6447461.1"/>
    <property type="molecule type" value="Genomic_DNA"/>
</dbReference>
<protein>
    <submittedName>
        <fullName evidence="1">Uncharacterized protein</fullName>
    </submittedName>
</protein>
<accession>A0A7J8FIT0</accession>
<sequence length="135" mass="16266">MTPNLWDMAKAVLEGKFIAIQAFLKKQENSQINNLTLHLKELEKEQQTKPKVSRRKKTIKIRAEIFFKIEPKKDNQKINETKNWFFEKINKIVKPLTRFLKKKRVRSQISKIRNEREVTNDSTEIQRIIRKYTII</sequence>
<dbReference type="AlphaFoldDB" id="A0A7J8FIT0"/>
<dbReference type="Proteomes" id="UP000593571">
    <property type="component" value="Unassembled WGS sequence"/>
</dbReference>
<keyword evidence="2" id="KW-1185">Reference proteome</keyword>
<comment type="caution">
    <text evidence="1">The sequence shown here is derived from an EMBL/GenBank/DDBJ whole genome shotgun (WGS) entry which is preliminary data.</text>
</comment>
<proteinExistence type="predicted"/>